<reference evidence="5" key="1">
    <citation type="journal article" date="2016" name="Front. Microbiol.">
        <title>Genome Sequence of the Piezophilic, Mesophilic Sulfate-Reducing Bacterium Desulfovibrio indicus J2T.</title>
        <authorList>
            <person name="Cao J."/>
            <person name="Maignien L."/>
            <person name="Shao Z."/>
            <person name="Alain K."/>
            <person name="Jebbar M."/>
        </authorList>
    </citation>
    <scope>NUCLEOTIDE SEQUENCE</scope>
    <source>
        <strain evidence="5">JCM 32048</strain>
    </source>
</reference>
<dbReference type="GO" id="GO:0008081">
    <property type="term" value="F:phosphoric diester hydrolase activity"/>
    <property type="evidence" value="ECO:0007669"/>
    <property type="project" value="UniProtKB-ARBA"/>
</dbReference>
<dbReference type="Gene3D" id="1.10.3210.10">
    <property type="entry name" value="Hypothetical protein af1432"/>
    <property type="match status" value="1"/>
</dbReference>
<dbReference type="SMART" id="SM00471">
    <property type="entry name" value="HDc"/>
    <property type="match status" value="1"/>
</dbReference>
<sequence>MDVLVVDDSQTVLTRLKRLLEQDRQAVTSIFRNPLLALDEARMRAFDLVLVDYNMPEMDGAAVIRHLRAIEHYAQVPIVMITSEVSDAIRLAALDAGATDFLDKRIGRVELQVRLRNLVRLATAVRRLDDQASWLAGEVEKAVRTLREREAEIIFRLSLAVEYRDNDTGDHTWRVARYSQIMAEALGLDPDLCRRVYLASPLHDVGKVAIPDGVLLKPGRLDEEEFALIRTHAAIGKRILGGSTCELIGLAAEIAESHHERWDGGGYPAGLSGEAIPLAARIVAVADVFDALTTERPYKAAMPLAEARACIEAESGHHFDPACVAAFLSRWDDIVTVGASASARLRDIPFRIEPWARVPSLPREVPAGAALRADEAA</sequence>
<feature type="domain" description="HD-GYP" evidence="4">
    <location>
        <begin position="146"/>
        <end position="343"/>
    </location>
</feature>
<dbReference type="GO" id="GO:0000160">
    <property type="term" value="P:phosphorelay signal transduction system"/>
    <property type="evidence" value="ECO:0007669"/>
    <property type="project" value="InterPro"/>
</dbReference>
<feature type="domain" description="HD" evidence="3">
    <location>
        <begin position="168"/>
        <end position="292"/>
    </location>
</feature>
<dbReference type="InterPro" id="IPR011006">
    <property type="entry name" value="CheY-like_superfamily"/>
</dbReference>
<dbReference type="InterPro" id="IPR006674">
    <property type="entry name" value="HD_domain"/>
</dbReference>
<evidence type="ECO:0000256" key="1">
    <source>
        <dbReference type="PROSITE-ProRule" id="PRU00169"/>
    </source>
</evidence>
<protein>
    <submittedName>
        <fullName evidence="5">Cyclic di-GMP phosphodiesterase response regulator RpfG</fullName>
    </submittedName>
</protein>
<evidence type="ECO:0000259" key="2">
    <source>
        <dbReference type="PROSITE" id="PS50110"/>
    </source>
</evidence>
<dbReference type="EMBL" id="BPQJ01000004">
    <property type="protein sequence ID" value="GJD61155.1"/>
    <property type="molecule type" value="Genomic_DNA"/>
</dbReference>
<dbReference type="PROSITE" id="PS51831">
    <property type="entry name" value="HD"/>
    <property type="match status" value="1"/>
</dbReference>
<dbReference type="SUPFAM" id="SSF52172">
    <property type="entry name" value="CheY-like"/>
    <property type="match status" value="1"/>
</dbReference>
<dbReference type="InterPro" id="IPR003607">
    <property type="entry name" value="HD/PDEase_dom"/>
</dbReference>
<dbReference type="SMART" id="SM00448">
    <property type="entry name" value="REC"/>
    <property type="match status" value="1"/>
</dbReference>
<dbReference type="Pfam" id="PF13487">
    <property type="entry name" value="HD_5"/>
    <property type="match status" value="1"/>
</dbReference>
<name>A0AA37H9A8_9HYPH</name>
<reference evidence="5" key="2">
    <citation type="submission" date="2021-08" db="EMBL/GenBank/DDBJ databases">
        <authorList>
            <person name="Tani A."/>
            <person name="Ola A."/>
            <person name="Ogura Y."/>
            <person name="Katsura K."/>
            <person name="Hayashi T."/>
        </authorList>
    </citation>
    <scope>NUCLEOTIDE SEQUENCE</scope>
    <source>
        <strain evidence="5">JCM 32048</strain>
    </source>
</reference>
<dbReference type="AlphaFoldDB" id="A0AA37H9A8"/>
<keyword evidence="1" id="KW-0597">Phosphoprotein</keyword>
<dbReference type="PANTHER" id="PTHR45228">
    <property type="entry name" value="CYCLIC DI-GMP PHOSPHODIESTERASE TM_0186-RELATED"/>
    <property type="match status" value="1"/>
</dbReference>
<gene>
    <name evidence="5" type="primary">rpfG_2</name>
    <name evidence="5" type="ORF">MPEAHAMD_1295</name>
</gene>
<dbReference type="SUPFAM" id="SSF109604">
    <property type="entry name" value="HD-domain/PDEase-like"/>
    <property type="match status" value="1"/>
</dbReference>
<accession>A0AA37H9A8</accession>
<evidence type="ECO:0000259" key="3">
    <source>
        <dbReference type="PROSITE" id="PS51831"/>
    </source>
</evidence>
<dbReference type="Gene3D" id="3.40.50.2300">
    <property type="match status" value="1"/>
</dbReference>
<dbReference type="InterPro" id="IPR037522">
    <property type="entry name" value="HD_GYP_dom"/>
</dbReference>
<dbReference type="RefSeq" id="WP_099908336.1">
    <property type="nucleotide sequence ID" value="NZ_BPQJ01000004.1"/>
</dbReference>
<feature type="modified residue" description="4-aspartylphosphate" evidence="1">
    <location>
        <position position="52"/>
    </location>
</feature>
<evidence type="ECO:0000313" key="6">
    <source>
        <dbReference type="Proteomes" id="UP001055286"/>
    </source>
</evidence>
<feature type="domain" description="Response regulatory" evidence="2">
    <location>
        <begin position="2"/>
        <end position="119"/>
    </location>
</feature>
<dbReference type="InterPro" id="IPR052020">
    <property type="entry name" value="Cyclic_di-GMP/3'3'-cGAMP_PDE"/>
</dbReference>
<evidence type="ECO:0000313" key="5">
    <source>
        <dbReference type="EMBL" id="GJD61155.1"/>
    </source>
</evidence>
<organism evidence="5 6">
    <name type="scientific">Methylobacterium frigidaeris</name>
    <dbReference type="NCBI Taxonomy" id="2038277"/>
    <lineage>
        <taxon>Bacteria</taxon>
        <taxon>Pseudomonadati</taxon>
        <taxon>Pseudomonadota</taxon>
        <taxon>Alphaproteobacteria</taxon>
        <taxon>Hyphomicrobiales</taxon>
        <taxon>Methylobacteriaceae</taxon>
        <taxon>Methylobacterium</taxon>
    </lineage>
</organism>
<dbReference type="PROSITE" id="PS51832">
    <property type="entry name" value="HD_GYP"/>
    <property type="match status" value="1"/>
</dbReference>
<dbReference type="PROSITE" id="PS50110">
    <property type="entry name" value="RESPONSE_REGULATORY"/>
    <property type="match status" value="1"/>
</dbReference>
<dbReference type="CDD" id="cd00077">
    <property type="entry name" value="HDc"/>
    <property type="match status" value="1"/>
</dbReference>
<dbReference type="InterPro" id="IPR001789">
    <property type="entry name" value="Sig_transdc_resp-reg_receiver"/>
</dbReference>
<keyword evidence="6" id="KW-1185">Reference proteome</keyword>
<dbReference type="Pfam" id="PF00072">
    <property type="entry name" value="Response_reg"/>
    <property type="match status" value="1"/>
</dbReference>
<dbReference type="Proteomes" id="UP001055286">
    <property type="component" value="Unassembled WGS sequence"/>
</dbReference>
<dbReference type="PANTHER" id="PTHR45228:SF1">
    <property type="entry name" value="CYCLIC DI-GMP PHOSPHODIESTERASE TM_0186"/>
    <property type="match status" value="1"/>
</dbReference>
<proteinExistence type="predicted"/>
<evidence type="ECO:0000259" key="4">
    <source>
        <dbReference type="PROSITE" id="PS51832"/>
    </source>
</evidence>
<comment type="caution">
    <text evidence="5">The sequence shown here is derived from an EMBL/GenBank/DDBJ whole genome shotgun (WGS) entry which is preliminary data.</text>
</comment>